<feature type="chain" id="PRO_5045850307" description="Cobalt-zinc-cadmium resistance protein" evidence="1">
    <location>
        <begin position="26"/>
        <end position="141"/>
    </location>
</feature>
<evidence type="ECO:0008006" key="4">
    <source>
        <dbReference type="Google" id="ProtNLM"/>
    </source>
</evidence>
<sequence>MARVLKAVSALFVAIALFTAQSACACLPGSHDHHVAKSAQPAPLMAMAVMEDGGPCHDEAAPTERTHAHECPRLPDLQKAASADLNKPVLQKANLTFPAIHQIALAEPLTFARAYEGRREKPPSAGPPGDSPVTLKVRLLN</sequence>
<comment type="caution">
    <text evidence="2">The sequence shown here is derived from an EMBL/GenBank/DDBJ whole genome shotgun (WGS) entry which is preliminary data.</text>
</comment>
<keyword evidence="1" id="KW-0732">Signal</keyword>
<keyword evidence="3" id="KW-1185">Reference proteome</keyword>
<protein>
    <recommendedName>
        <fullName evidence="4">Cobalt-zinc-cadmium resistance protein</fullName>
    </recommendedName>
</protein>
<dbReference type="EMBL" id="JBHSSW010000012">
    <property type="protein sequence ID" value="MFC6198654.1"/>
    <property type="molecule type" value="Genomic_DNA"/>
</dbReference>
<accession>A0ABW1SB45</accession>
<dbReference type="PROSITE" id="PS51257">
    <property type="entry name" value="PROKAR_LIPOPROTEIN"/>
    <property type="match status" value="1"/>
</dbReference>
<feature type="signal peptide" evidence="1">
    <location>
        <begin position="1"/>
        <end position="25"/>
    </location>
</feature>
<organism evidence="2 3">
    <name type="scientific">Ponticaulis profundi</name>
    <dbReference type="NCBI Taxonomy" id="2665222"/>
    <lineage>
        <taxon>Bacteria</taxon>
        <taxon>Pseudomonadati</taxon>
        <taxon>Pseudomonadota</taxon>
        <taxon>Alphaproteobacteria</taxon>
        <taxon>Hyphomonadales</taxon>
        <taxon>Hyphomonadaceae</taxon>
        <taxon>Ponticaulis</taxon>
    </lineage>
</organism>
<gene>
    <name evidence="2" type="ORF">ACFQDM_11205</name>
</gene>
<evidence type="ECO:0000313" key="3">
    <source>
        <dbReference type="Proteomes" id="UP001596303"/>
    </source>
</evidence>
<dbReference type="Proteomes" id="UP001596303">
    <property type="component" value="Unassembled WGS sequence"/>
</dbReference>
<reference evidence="3" key="1">
    <citation type="journal article" date="2019" name="Int. J. Syst. Evol. Microbiol.">
        <title>The Global Catalogue of Microorganisms (GCM) 10K type strain sequencing project: providing services to taxonomists for standard genome sequencing and annotation.</title>
        <authorList>
            <consortium name="The Broad Institute Genomics Platform"/>
            <consortium name="The Broad Institute Genome Sequencing Center for Infectious Disease"/>
            <person name="Wu L."/>
            <person name="Ma J."/>
        </authorList>
    </citation>
    <scope>NUCLEOTIDE SEQUENCE [LARGE SCALE GENOMIC DNA]</scope>
    <source>
        <strain evidence="3">CGMCC-1.15741</strain>
    </source>
</reference>
<proteinExistence type="predicted"/>
<evidence type="ECO:0000256" key="1">
    <source>
        <dbReference type="SAM" id="SignalP"/>
    </source>
</evidence>
<dbReference type="RefSeq" id="WP_377379043.1">
    <property type="nucleotide sequence ID" value="NZ_JBHSSW010000012.1"/>
</dbReference>
<evidence type="ECO:0000313" key="2">
    <source>
        <dbReference type="EMBL" id="MFC6198654.1"/>
    </source>
</evidence>
<name>A0ABW1SB45_9PROT</name>